<name>A0A5P8M445_9LACO</name>
<evidence type="ECO:0000313" key="2">
    <source>
        <dbReference type="EMBL" id="QFR23223.1"/>
    </source>
</evidence>
<dbReference type="EMBL" id="CP045143">
    <property type="protein sequence ID" value="QFR23223.1"/>
    <property type="molecule type" value="Genomic_DNA"/>
</dbReference>
<dbReference type="RefSeq" id="WP_152260623.1">
    <property type="nucleotide sequence ID" value="NZ_CP045143.1"/>
</dbReference>
<dbReference type="Pfam" id="PF05135">
    <property type="entry name" value="Phage_connect_1"/>
    <property type="match status" value="1"/>
</dbReference>
<dbReference type="Gene3D" id="1.10.3230.30">
    <property type="entry name" value="Phage gp6-like head-tail connector protein"/>
    <property type="match status" value="1"/>
</dbReference>
<feature type="compositionally biased region" description="Polar residues" evidence="1">
    <location>
        <begin position="120"/>
        <end position="131"/>
    </location>
</feature>
<dbReference type="CDD" id="cd08054">
    <property type="entry name" value="gp6"/>
    <property type="match status" value="1"/>
</dbReference>
<dbReference type="Proteomes" id="UP000326779">
    <property type="component" value="Chromosome"/>
</dbReference>
<dbReference type="InterPro" id="IPR006450">
    <property type="entry name" value="Phage_HK97_gp6-like"/>
</dbReference>
<gene>
    <name evidence="2" type="ORF">D1010_07320</name>
</gene>
<proteinExistence type="predicted"/>
<dbReference type="NCBIfam" id="TIGR01560">
    <property type="entry name" value="put_DNA_pack"/>
    <property type="match status" value="1"/>
</dbReference>
<dbReference type="AlphaFoldDB" id="A0A5P8M445"/>
<dbReference type="KEGG" id="lhb:D1010_07320"/>
<protein>
    <submittedName>
        <fullName evidence="2">DNA packaging protein</fullName>
    </submittedName>
</protein>
<sequence length="131" mass="13836">MADETPNAVTIDGLKRSLRIIDTGNTTIDTQTDAILTGCLNAAEQYIQNAVGTDVDGFFDGDKVKELYAIAVYALAATYYQNPASISTGQTYDVNPMLNSIVGQLRGEYAMQNGGDDDGATSQSSTAGHSD</sequence>
<evidence type="ECO:0000313" key="3">
    <source>
        <dbReference type="Proteomes" id="UP000326779"/>
    </source>
</evidence>
<organism evidence="2 3">
    <name type="scientific">Schleiferilactobacillus harbinensis</name>
    <dbReference type="NCBI Taxonomy" id="304207"/>
    <lineage>
        <taxon>Bacteria</taxon>
        <taxon>Bacillati</taxon>
        <taxon>Bacillota</taxon>
        <taxon>Bacilli</taxon>
        <taxon>Lactobacillales</taxon>
        <taxon>Lactobacillaceae</taxon>
        <taxon>Schleiferilactobacillus</taxon>
    </lineage>
</organism>
<feature type="region of interest" description="Disordered" evidence="1">
    <location>
        <begin position="112"/>
        <end position="131"/>
    </location>
</feature>
<accession>A0A5P8M445</accession>
<evidence type="ECO:0000256" key="1">
    <source>
        <dbReference type="SAM" id="MobiDB-lite"/>
    </source>
</evidence>
<reference evidence="2 3" key="1">
    <citation type="submission" date="2019-10" db="EMBL/GenBank/DDBJ databases">
        <title>The completed genome of Lactobacillus harbinensis M1.</title>
        <authorList>
            <person name="Zheng Y."/>
        </authorList>
    </citation>
    <scope>NUCLEOTIDE SEQUENCE [LARGE SCALE GENOMIC DNA]</scope>
    <source>
        <strain evidence="2 3">M1</strain>
    </source>
</reference>
<dbReference type="InterPro" id="IPR021146">
    <property type="entry name" value="Phage_gp6-like_head-tail"/>
</dbReference>